<keyword evidence="1" id="KW-0812">Transmembrane</keyword>
<dbReference type="AlphaFoldDB" id="A0A6M3K2C5"/>
<evidence type="ECO:0000313" key="2">
    <source>
        <dbReference type="EMBL" id="QJA76319.1"/>
    </source>
</evidence>
<dbReference type="EMBL" id="MT142217">
    <property type="protein sequence ID" value="QJA76319.1"/>
    <property type="molecule type" value="Genomic_DNA"/>
</dbReference>
<name>A0A6M3K2C5_9ZZZZ</name>
<keyword evidence="1" id="KW-0472">Membrane</keyword>
<reference evidence="2" key="1">
    <citation type="submission" date="2020-03" db="EMBL/GenBank/DDBJ databases">
        <title>The deep terrestrial virosphere.</title>
        <authorList>
            <person name="Holmfeldt K."/>
            <person name="Nilsson E."/>
            <person name="Simone D."/>
            <person name="Lopez-Fernandez M."/>
            <person name="Wu X."/>
            <person name="de Brujin I."/>
            <person name="Lundin D."/>
            <person name="Andersson A."/>
            <person name="Bertilsson S."/>
            <person name="Dopson M."/>
        </authorList>
    </citation>
    <scope>NUCLEOTIDE SEQUENCE</scope>
    <source>
        <strain evidence="2">MM415A01533</strain>
    </source>
</reference>
<evidence type="ECO:0000256" key="1">
    <source>
        <dbReference type="SAM" id="Phobius"/>
    </source>
</evidence>
<organism evidence="2">
    <name type="scientific">viral metagenome</name>
    <dbReference type="NCBI Taxonomy" id="1070528"/>
    <lineage>
        <taxon>unclassified sequences</taxon>
        <taxon>metagenomes</taxon>
        <taxon>organismal metagenomes</taxon>
    </lineage>
</organism>
<protein>
    <submittedName>
        <fullName evidence="2">Uncharacterized protein</fullName>
    </submittedName>
</protein>
<accession>A0A6M3K2C5</accession>
<keyword evidence="1" id="KW-1133">Transmembrane helix</keyword>
<proteinExistence type="predicted"/>
<gene>
    <name evidence="2" type="ORF">MM415A01533_0018</name>
</gene>
<sequence length="70" mass="8088">MESNNNGYFKGKVDRSLEFNDKEHEKIYKLVEKLRNDIVMLQIKASLWGSIGGGLVLFGFVLIKLWLDKT</sequence>
<feature type="transmembrane region" description="Helical" evidence="1">
    <location>
        <begin position="45"/>
        <end position="67"/>
    </location>
</feature>